<evidence type="ECO:0000313" key="2">
    <source>
        <dbReference type="EMBL" id="KAH6889479.1"/>
    </source>
</evidence>
<gene>
    <name evidence="2" type="ORF">B0T10DRAFT_514000</name>
</gene>
<evidence type="ECO:0000256" key="1">
    <source>
        <dbReference type="ARBA" id="ARBA00023002"/>
    </source>
</evidence>
<dbReference type="GO" id="GO:0050660">
    <property type="term" value="F:flavin adenine dinucleotide binding"/>
    <property type="evidence" value="ECO:0007669"/>
    <property type="project" value="TreeGrafter"/>
</dbReference>
<accession>A0A9P9AQC4</accession>
<name>A0A9P9AQC4_9HYPO</name>
<dbReference type="AlphaFoldDB" id="A0A9P9AQC4"/>
<dbReference type="PANTHER" id="PTHR43539">
    <property type="entry name" value="FLAVIN-BINDING MONOOXYGENASE-LIKE PROTEIN (AFU_ORTHOLOGUE AFUA_4G09220)"/>
    <property type="match status" value="1"/>
</dbReference>
<protein>
    <recommendedName>
        <fullName evidence="4">Flavin-containing monooxygenase</fullName>
    </recommendedName>
</protein>
<dbReference type="GO" id="GO:0004497">
    <property type="term" value="F:monooxygenase activity"/>
    <property type="evidence" value="ECO:0007669"/>
    <property type="project" value="TreeGrafter"/>
</dbReference>
<proteinExistence type="predicted"/>
<dbReference type="InterPro" id="IPR036188">
    <property type="entry name" value="FAD/NAD-bd_sf"/>
</dbReference>
<dbReference type="Pfam" id="PF13738">
    <property type="entry name" value="Pyr_redox_3"/>
    <property type="match status" value="1"/>
</dbReference>
<evidence type="ECO:0000313" key="3">
    <source>
        <dbReference type="Proteomes" id="UP000777438"/>
    </source>
</evidence>
<organism evidence="2 3">
    <name type="scientific">Thelonectria olida</name>
    <dbReference type="NCBI Taxonomy" id="1576542"/>
    <lineage>
        <taxon>Eukaryota</taxon>
        <taxon>Fungi</taxon>
        <taxon>Dikarya</taxon>
        <taxon>Ascomycota</taxon>
        <taxon>Pezizomycotina</taxon>
        <taxon>Sordariomycetes</taxon>
        <taxon>Hypocreomycetidae</taxon>
        <taxon>Hypocreales</taxon>
        <taxon>Nectriaceae</taxon>
        <taxon>Thelonectria</taxon>
    </lineage>
</organism>
<keyword evidence="3" id="KW-1185">Reference proteome</keyword>
<evidence type="ECO:0008006" key="4">
    <source>
        <dbReference type="Google" id="ProtNLM"/>
    </source>
</evidence>
<comment type="caution">
    <text evidence="2">The sequence shown here is derived from an EMBL/GenBank/DDBJ whole genome shotgun (WGS) entry which is preliminary data.</text>
</comment>
<dbReference type="InterPro" id="IPR050982">
    <property type="entry name" value="Auxin_biosynth/cation_transpt"/>
</dbReference>
<dbReference type="PANTHER" id="PTHR43539:SF68">
    <property type="entry name" value="FLAVIN-BINDING MONOOXYGENASE-LIKE PROTEIN (AFU_ORTHOLOGUE AFUA_4G09220)"/>
    <property type="match status" value="1"/>
</dbReference>
<dbReference type="SUPFAM" id="SSF51905">
    <property type="entry name" value="FAD/NAD(P)-binding domain"/>
    <property type="match status" value="1"/>
</dbReference>
<sequence>MAATNAANGLSSYKEFPPRADLREMMAEQPVPLQAPGTVDAASMSGEEPTKLALAILEQLNAALAADDAAKLESLFLAEQAYWKDAVALTYHLRTFNTPGVIAASLLETTKLRGVTDGFKLEGAPVFIPATPVLQFIDVSLSFRTSSPAASSSGRILLWPVKIEGSDTLQWKIWIFSTKLESLDVQPEDETLLKGPGKSVEGLETLETDVFIVGGGNAAVALAARLKAVGVESFMAERNARPGDNWALRYDCMKFHIPTSFCDLPFMPYAKELQTPHLLTKDELAEQVRRYVTAFNLNIITSAKIQSTVYDSSAKKWTVKLETPTGQLTVVSKHLVQATGIGSQEHYIPKLENEGLYKGISLHSRHYKSANKLKEQGAKSVYVIGSANTAFDVLDDCYLAGLEPTMVVRSPTYIVPLDYVCDKMSLGAYDYGLEASDRMFLTLPTRVDAQLGRNLFAFMASQEPDRYKALADAGFPVLDSADPTQALMSNLIEKAGGHYVDTGATNLIVEGKAGVKANVEPVAYTETGLRFSDGSSVETDAVVWCTGFLDKDARDTVAEILGGGQADNKDVLGPHDIAALIDPTWGIDAEGEVRGMWKRQSRLENFWVMGGYTQQHRWHSRTLALQIKAELEGLLPPAYRDTPAPRA</sequence>
<dbReference type="Gene3D" id="3.50.50.60">
    <property type="entry name" value="FAD/NAD(P)-binding domain"/>
    <property type="match status" value="2"/>
</dbReference>
<keyword evidence="1" id="KW-0560">Oxidoreductase</keyword>
<reference evidence="2 3" key="1">
    <citation type="journal article" date="2021" name="Nat. Commun.">
        <title>Genetic determinants of endophytism in the Arabidopsis root mycobiome.</title>
        <authorList>
            <person name="Mesny F."/>
            <person name="Miyauchi S."/>
            <person name="Thiergart T."/>
            <person name="Pickel B."/>
            <person name="Atanasova L."/>
            <person name="Karlsson M."/>
            <person name="Huettel B."/>
            <person name="Barry K.W."/>
            <person name="Haridas S."/>
            <person name="Chen C."/>
            <person name="Bauer D."/>
            <person name="Andreopoulos W."/>
            <person name="Pangilinan J."/>
            <person name="LaButti K."/>
            <person name="Riley R."/>
            <person name="Lipzen A."/>
            <person name="Clum A."/>
            <person name="Drula E."/>
            <person name="Henrissat B."/>
            <person name="Kohler A."/>
            <person name="Grigoriev I.V."/>
            <person name="Martin F.M."/>
            <person name="Hacquard S."/>
        </authorList>
    </citation>
    <scope>NUCLEOTIDE SEQUENCE [LARGE SCALE GENOMIC DNA]</scope>
    <source>
        <strain evidence="2 3">MPI-CAGE-CH-0241</strain>
    </source>
</reference>
<dbReference type="EMBL" id="JAGPYM010000011">
    <property type="protein sequence ID" value="KAH6889479.1"/>
    <property type="molecule type" value="Genomic_DNA"/>
</dbReference>
<dbReference type="Proteomes" id="UP000777438">
    <property type="component" value="Unassembled WGS sequence"/>
</dbReference>
<dbReference type="OrthoDB" id="74360at2759"/>